<dbReference type="GO" id="GO:0051865">
    <property type="term" value="P:protein autoubiquitination"/>
    <property type="evidence" value="ECO:0007669"/>
    <property type="project" value="TreeGrafter"/>
</dbReference>
<name>U4LVT7_PYROM</name>
<dbReference type="GO" id="GO:0000151">
    <property type="term" value="C:ubiquitin ligase complex"/>
    <property type="evidence" value="ECO:0007669"/>
    <property type="project" value="TreeGrafter"/>
</dbReference>
<dbReference type="Pfam" id="PF09814">
    <property type="entry name" value="HECT_2"/>
    <property type="match status" value="1"/>
</dbReference>
<dbReference type="STRING" id="1076935.U4LVT7"/>
<dbReference type="InterPro" id="IPR019193">
    <property type="entry name" value="UBQ-conj_enz_E2-bd_prot"/>
</dbReference>
<dbReference type="OMA" id="QAMKVFY"/>
<dbReference type="GO" id="GO:0043161">
    <property type="term" value="P:proteasome-mediated ubiquitin-dependent protein catabolic process"/>
    <property type="evidence" value="ECO:0007669"/>
    <property type="project" value="TreeGrafter"/>
</dbReference>
<dbReference type="GO" id="GO:0000209">
    <property type="term" value="P:protein polyubiquitination"/>
    <property type="evidence" value="ECO:0007669"/>
    <property type="project" value="TreeGrafter"/>
</dbReference>
<dbReference type="EMBL" id="HF936636">
    <property type="protein sequence ID" value="CCX34862.1"/>
    <property type="molecule type" value="Genomic_DNA"/>
</dbReference>
<dbReference type="PANTHER" id="PTHR31531">
    <property type="entry name" value="E3 UBIQUITIN-PROTEIN LIGASE E3D FAMILY MEMBER"/>
    <property type="match status" value="1"/>
</dbReference>
<reference evidence="1 2" key="1">
    <citation type="journal article" date="2013" name="PLoS Genet.">
        <title>The genome and development-dependent transcriptomes of Pyronema confluens: a window into fungal evolution.</title>
        <authorList>
            <person name="Traeger S."/>
            <person name="Altegoer F."/>
            <person name="Freitag M."/>
            <person name="Gabaldon T."/>
            <person name="Kempken F."/>
            <person name="Kumar A."/>
            <person name="Marcet-Houben M."/>
            <person name="Poggeler S."/>
            <person name="Stajich J.E."/>
            <person name="Nowrousian M."/>
        </authorList>
    </citation>
    <scope>NUCLEOTIDE SEQUENCE [LARGE SCALE GENOMIC DNA]</scope>
    <source>
        <strain evidence="2">CBS 100304</strain>
        <tissue evidence="1">Vegetative mycelium</tissue>
    </source>
</reference>
<dbReference type="GO" id="GO:0005634">
    <property type="term" value="C:nucleus"/>
    <property type="evidence" value="ECO:0007669"/>
    <property type="project" value="TreeGrafter"/>
</dbReference>
<evidence type="ECO:0000313" key="1">
    <source>
        <dbReference type="EMBL" id="CCX34862.1"/>
    </source>
</evidence>
<sequence>MLTFYAELLPNIKSISLLISLPTPANASTRATVDPGSTTAVLYHNGETTPLILPAQANPGPRQLVLTTVLGEKTLSSRLPLAAPSTTASYDNENYAPWSALQLSSKESVSYCCRACKAVVLPSGRIQKWKNLPSGNWADMMDFWHCHKPHDHVKEKTNKESKEPTGGGRYSTFGQGFAVEQGVGLVDRGYFLFSSKDCDSVQIVDEKVTCSSCNSILGAPDRGVSSEDSPLWRLNKWNLSLNEAESHPLECFLSAQFITYAEEGGVRRLLVTNENNTQVTGLKVWVFNPDIRYTDTQESKPVRGIKVFWQAVKKGEHVPTDSLKATGFEAVELDAKAFETLKRCLDESNSALPVGIGKSGEWNVGALRRFEDTT</sequence>
<dbReference type="GO" id="GO:0031624">
    <property type="term" value="F:ubiquitin conjugating enzyme binding"/>
    <property type="evidence" value="ECO:0007669"/>
    <property type="project" value="TreeGrafter"/>
</dbReference>
<accession>U4LVT7</accession>
<dbReference type="GO" id="GO:0006513">
    <property type="term" value="P:protein monoubiquitination"/>
    <property type="evidence" value="ECO:0007669"/>
    <property type="project" value="TreeGrafter"/>
</dbReference>
<dbReference type="AlphaFoldDB" id="U4LVT7"/>
<dbReference type="PANTHER" id="PTHR31531:SF2">
    <property type="entry name" value="E3 UBIQUITIN-PROTEIN LIGASE E3D"/>
    <property type="match status" value="1"/>
</dbReference>
<keyword evidence="2" id="KW-1185">Reference proteome</keyword>
<dbReference type="eggNOG" id="KOG4784">
    <property type="taxonomic scope" value="Eukaryota"/>
</dbReference>
<evidence type="ECO:0000313" key="2">
    <source>
        <dbReference type="Proteomes" id="UP000018144"/>
    </source>
</evidence>
<organism evidence="1 2">
    <name type="scientific">Pyronema omphalodes (strain CBS 100304)</name>
    <name type="common">Pyronema confluens</name>
    <dbReference type="NCBI Taxonomy" id="1076935"/>
    <lineage>
        <taxon>Eukaryota</taxon>
        <taxon>Fungi</taxon>
        <taxon>Dikarya</taxon>
        <taxon>Ascomycota</taxon>
        <taxon>Pezizomycotina</taxon>
        <taxon>Pezizomycetes</taxon>
        <taxon>Pezizales</taxon>
        <taxon>Pyronemataceae</taxon>
        <taxon>Pyronema</taxon>
    </lineage>
</organism>
<dbReference type="GO" id="GO:0061630">
    <property type="term" value="F:ubiquitin protein ligase activity"/>
    <property type="evidence" value="ECO:0007669"/>
    <property type="project" value="TreeGrafter"/>
</dbReference>
<dbReference type="GO" id="GO:0005829">
    <property type="term" value="C:cytosol"/>
    <property type="evidence" value="ECO:0007669"/>
    <property type="project" value="TreeGrafter"/>
</dbReference>
<dbReference type="GO" id="GO:0030332">
    <property type="term" value="F:cyclin binding"/>
    <property type="evidence" value="ECO:0007669"/>
    <property type="project" value="TreeGrafter"/>
</dbReference>
<proteinExistence type="predicted"/>
<protein>
    <submittedName>
        <fullName evidence="1">Similar to Uncharacterized protein C1734.10c acc. no. O74751</fullName>
    </submittedName>
</protein>
<gene>
    <name evidence="1" type="ORF">PCON_04380</name>
</gene>
<dbReference type="Proteomes" id="UP000018144">
    <property type="component" value="Unassembled WGS sequence"/>
</dbReference>
<dbReference type="OrthoDB" id="386949at2759"/>